<evidence type="ECO:0008006" key="3">
    <source>
        <dbReference type="Google" id="ProtNLM"/>
    </source>
</evidence>
<gene>
    <name evidence="1" type="ORF">SOIL9_26450</name>
</gene>
<dbReference type="Proteomes" id="UP000464178">
    <property type="component" value="Chromosome"/>
</dbReference>
<accession>A0A6P2D1R6</accession>
<evidence type="ECO:0000313" key="1">
    <source>
        <dbReference type="EMBL" id="VTR95069.1"/>
    </source>
</evidence>
<sequence>MLAVRRVAAGWSQKDVVAFRGVHRVTAATWVARSRTPGDRA</sequence>
<dbReference type="AlphaFoldDB" id="A0A6P2D1R6"/>
<organism evidence="1 2">
    <name type="scientific">Gemmata massiliana</name>
    <dbReference type="NCBI Taxonomy" id="1210884"/>
    <lineage>
        <taxon>Bacteria</taxon>
        <taxon>Pseudomonadati</taxon>
        <taxon>Planctomycetota</taxon>
        <taxon>Planctomycetia</taxon>
        <taxon>Gemmatales</taxon>
        <taxon>Gemmataceae</taxon>
        <taxon>Gemmata</taxon>
    </lineage>
</organism>
<protein>
    <recommendedName>
        <fullName evidence="3">Helix-turn-helix domain-containing protein</fullName>
    </recommendedName>
</protein>
<name>A0A6P2D1R6_9BACT</name>
<evidence type="ECO:0000313" key="2">
    <source>
        <dbReference type="Proteomes" id="UP000464178"/>
    </source>
</evidence>
<dbReference type="EMBL" id="LR593886">
    <property type="protein sequence ID" value="VTR95069.1"/>
    <property type="molecule type" value="Genomic_DNA"/>
</dbReference>
<keyword evidence="2" id="KW-1185">Reference proteome</keyword>
<reference evidence="1 2" key="1">
    <citation type="submission" date="2019-05" db="EMBL/GenBank/DDBJ databases">
        <authorList>
            <consortium name="Science for Life Laboratories"/>
        </authorList>
    </citation>
    <scope>NUCLEOTIDE SEQUENCE [LARGE SCALE GENOMIC DNA]</scope>
    <source>
        <strain evidence="1">Soil9</strain>
    </source>
</reference>
<proteinExistence type="predicted"/>
<dbReference type="KEGG" id="gms:SOIL9_26450"/>